<dbReference type="PATRIC" id="fig|35841.6.peg.2272"/>
<keyword evidence="2" id="KW-1133">Transmembrane helix</keyword>
<keyword evidence="1" id="KW-0175">Coiled coil</keyword>
<protein>
    <submittedName>
        <fullName evidence="3">Putative phosphatase</fullName>
    </submittedName>
</protein>
<dbReference type="EMBL" id="JXLU01000081">
    <property type="protein sequence ID" value="KIO72780.1"/>
    <property type="molecule type" value="Genomic_DNA"/>
</dbReference>
<dbReference type="Proteomes" id="UP000032076">
    <property type="component" value="Unassembled WGS sequence"/>
</dbReference>
<dbReference type="AlphaFoldDB" id="A0A090IRW2"/>
<dbReference type="Proteomes" id="UP000040576">
    <property type="component" value="Unassembled WGS sequence"/>
</dbReference>
<gene>
    <name evidence="4" type="ORF">B4167_2722</name>
    <name evidence="3" type="ORF">BT1A1_0514</name>
</gene>
<sequence length="205" mass="24220">MKTFLFFMLRTFTAGFAMVMIWLISFFGFDQSFLWSSVFGLIGGTAVYYGMKVGTQSQFLRRNGLTRKEYKLVEENLKEAKQKIHRLQKAFIQIQNLTNAKQNFETLRVIYKIYNITKKEPRRFFLADEFYYSHLESIVELAEKYTFLASQPAKTVDLAKSLRETRETMDDLVKLIEQDLHLMIEGDINNLNFEIDVAKKFIERK</sequence>
<evidence type="ECO:0000313" key="4">
    <source>
        <dbReference type="EMBL" id="KIO72780.1"/>
    </source>
</evidence>
<dbReference type="STRING" id="35841.B4167_2722"/>
<reference evidence="3 6" key="1">
    <citation type="submission" date="2014-07" db="EMBL/GenBank/DDBJ databases">
        <authorList>
            <person name="Wibberg Daniel"/>
        </authorList>
    </citation>
    <scope>NUCLEOTIDE SEQUENCE [LARGE SCALE GENOMIC DNA]</scope>
</reference>
<feature type="transmembrane region" description="Helical" evidence="2">
    <location>
        <begin position="33"/>
        <end position="51"/>
    </location>
</feature>
<dbReference type="Pfam" id="PF10112">
    <property type="entry name" value="Halogen_Hydrol"/>
    <property type="match status" value="1"/>
</dbReference>
<keyword evidence="6" id="KW-1185">Reference proteome</keyword>
<reference evidence="4 5" key="2">
    <citation type="submission" date="2015-01" db="EMBL/GenBank/DDBJ databases">
        <title>Draft Genome Sequences of Four Bacillus thermoamylovorans Strains, Isolated From Food Products.</title>
        <authorList>
            <person name="Krawcyk A.O."/>
            <person name="Berendsen E.M."/>
            <person name="Eijlander R.T."/>
            <person name="de Jong A."/>
            <person name="Wells-Bennik M."/>
            <person name="Kuipers O.P."/>
        </authorList>
    </citation>
    <scope>NUCLEOTIDE SEQUENCE [LARGE SCALE GENOMIC DNA]</scope>
    <source>
        <strain evidence="4 5">B4167</strain>
    </source>
</reference>
<dbReference type="InterPro" id="IPR018770">
    <property type="entry name" value="ChloroindolylP_hydrolase"/>
</dbReference>
<feature type="transmembrane region" description="Helical" evidence="2">
    <location>
        <begin position="7"/>
        <end position="27"/>
    </location>
</feature>
<evidence type="ECO:0000313" key="6">
    <source>
        <dbReference type="Proteomes" id="UP000040576"/>
    </source>
</evidence>
<keyword evidence="2" id="KW-0472">Membrane</keyword>
<feature type="coiled-coil region" evidence="1">
    <location>
        <begin position="63"/>
        <end position="97"/>
    </location>
</feature>
<accession>A0A090IRW2</accession>
<evidence type="ECO:0000313" key="5">
    <source>
        <dbReference type="Proteomes" id="UP000032076"/>
    </source>
</evidence>
<proteinExistence type="predicted"/>
<dbReference type="EMBL" id="CCRF01000018">
    <property type="protein sequence ID" value="CEE00372.1"/>
    <property type="molecule type" value="Genomic_DNA"/>
</dbReference>
<dbReference type="RefSeq" id="WP_034767775.1">
    <property type="nucleotide sequence ID" value="NZ_CCRF01000018.1"/>
</dbReference>
<evidence type="ECO:0000313" key="3">
    <source>
        <dbReference type="EMBL" id="CEE00372.1"/>
    </source>
</evidence>
<evidence type="ECO:0000256" key="1">
    <source>
        <dbReference type="SAM" id="Coils"/>
    </source>
</evidence>
<keyword evidence="2" id="KW-0812">Transmembrane</keyword>
<evidence type="ECO:0000256" key="2">
    <source>
        <dbReference type="SAM" id="Phobius"/>
    </source>
</evidence>
<dbReference type="eggNOG" id="COG4915">
    <property type="taxonomic scope" value="Bacteria"/>
</dbReference>
<name>A0A090IRW2_9BACI</name>
<organism evidence="3 6">
    <name type="scientific">Caldibacillus thermoamylovorans</name>
    <dbReference type="NCBI Taxonomy" id="35841"/>
    <lineage>
        <taxon>Bacteria</taxon>
        <taxon>Bacillati</taxon>
        <taxon>Bacillota</taxon>
        <taxon>Bacilli</taxon>
        <taxon>Bacillales</taxon>
        <taxon>Bacillaceae</taxon>
        <taxon>Caldibacillus</taxon>
    </lineage>
</organism>